<organism evidence="2 3">
    <name type="scientific">Melittangium boletus DSM 14713</name>
    <dbReference type="NCBI Taxonomy" id="1294270"/>
    <lineage>
        <taxon>Bacteria</taxon>
        <taxon>Pseudomonadati</taxon>
        <taxon>Myxococcota</taxon>
        <taxon>Myxococcia</taxon>
        <taxon>Myxococcales</taxon>
        <taxon>Cystobacterineae</taxon>
        <taxon>Archangiaceae</taxon>
        <taxon>Melittangium</taxon>
    </lineage>
</organism>
<evidence type="ECO:0000256" key="1">
    <source>
        <dbReference type="SAM" id="SignalP"/>
    </source>
</evidence>
<reference evidence="2 3" key="1">
    <citation type="submission" date="2017-06" db="EMBL/GenBank/DDBJ databases">
        <authorList>
            <person name="Kim H.J."/>
            <person name="Triplett B.A."/>
        </authorList>
    </citation>
    <scope>NUCLEOTIDE SEQUENCE [LARGE SCALE GENOMIC DNA]</scope>
    <source>
        <strain evidence="2 3">DSM 14713</strain>
    </source>
</reference>
<dbReference type="KEGG" id="mbd:MEBOL_007709"/>
<keyword evidence="3" id="KW-1185">Reference proteome</keyword>
<proteinExistence type="predicted"/>
<dbReference type="RefSeq" id="WP_095982140.1">
    <property type="nucleotide sequence ID" value="NZ_CP022163.1"/>
</dbReference>
<protein>
    <submittedName>
        <fullName evidence="2">Uncharacterized protein</fullName>
    </submittedName>
</protein>
<evidence type="ECO:0000313" key="2">
    <source>
        <dbReference type="EMBL" id="ATB34208.1"/>
    </source>
</evidence>
<dbReference type="OrthoDB" id="5512286at2"/>
<name>A0A250ISH6_9BACT</name>
<evidence type="ECO:0000313" key="3">
    <source>
        <dbReference type="Proteomes" id="UP000217289"/>
    </source>
</evidence>
<feature type="chain" id="PRO_5013326986" evidence="1">
    <location>
        <begin position="20"/>
        <end position="190"/>
    </location>
</feature>
<dbReference type="AlphaFoldDB" id="A0A250ISH6"/>
<accession>A0A250ISH6</accession>
<dbReference type="EMBL" id="CP022163">
    <property type="protein sequence ID" value="ATB34208.1"/>
    <property type="molecule type" value="Genomic_DNA"/>
</dbReference>
<feature type="signal peptide" evidence="1">
    <location>
        <begin position="1"/>
        <end position="19"/>
    </location>
</feature>
<dbReference type="Proteomes" id="UP000217289">
    <property type="component" value="Chromosome"/>
</dbReference>
<keyword evidence="1" id="KW-0732">Signal</keyword>
<gene>
    <name evidence="2" type="ORF">MEBOL_007709</name>
</gene>
<sequence length="190" mass="20690">MNVRGLFLVIALGTTPVLASPATGPARQVLHAVLQIPDSLRVRMLAALARGDLAGAISLWELETGKNAPQWLLAFQAAFNTTNQRAGPCIQVARDVFEGFKQLGMKPSYVRFSTTVTEWGDDFIAFERRAGEPRSAVQISNNALHFAVQIENRIYDAMTGPTGLIVTDYLKRIHSPASGGISMQLVEQLP</sequence>